<reference evidence="5 6" key="1">
    <citation type="journal article" date="2014" name="J. Biotechnol.">
        <title>Complete genome sequence of the actinobacterium Actinoplanes friuliensis HAG 010964, producer of the lipopeptide antibiotic friulimycin.</title>
        <authorList>
            <person name="Ruckert C."/>
            <person name="Szczepanowski R."/>
            <person name="Albersmeier A."/>
            <person name="Goesmann A."/>
            <person name="Fischer N."/>
            <person name="Steinkamper A."/>
            <person name="Puhler A."/>
            <person name="Biener R."/>
            <person name="Schwartz D."/>
            <person name="Kalinowski J."/>
        </authorList>
    </citation>
    <scope>NUCLEOTIDE SEQUENCE [LARGE SCALE GENOMIC DNA]</scope>
    <source>
        <strain evidence="5 6">DSM 7358</strain>
    </source>
</reference>
<dbReference type="RefSeq" id="WP_023361271.1">
    <property type="nucleotide sequence ID" value="NC_022657.1"/>
</dbReference>
<accession>U5VWP2</accession>
<proteinExistence type="predicted"/>
<dbReference type="eggNOG" id="COG2207">
    <property type="taxonomic scope" value="Bacteria"/>
</dbReference>
<keyword evidence="3" id="KW-0804">Transcription</keyword>
<sequence length="327" mass="36278">MTEESIHPGTHWQRFATTDPDEGYDHIRKAYVDFSVRSSNDRGEGFRLRTVATELGDVGLSRMVYSAHTFVETVPEGDLNVSRAIKGRYSLIHGKEEHRVLPGEVFLILPDHSLGTDFEDVDVFTTRLPRALLEEAAHTPAGFNGADLRFDSTQPISAQLGRHWSATVSYVTQSILSEPSLRTNPLIIAEARLLLARTALAAFPNTSLDARPTSTGGDVRPHGLRRALAYIDDNAGRPISVAQVAAATGLHPRSLQLAFRRHLGTTPTNYLRRVRLEHAHRDLRNADPATGVTVTMIANRWGFPHLGRFSADYRRAYGFSPSHTLRT</sequence>
<evidence type="ECO:0000256" key="3">
    <source>
        <dbReference type="ARBA" id="ARBA00023163"/>
    </source>
</evidence>
<keyword evidence="2" id="KW-0238">DNA-binding</keyword>
<dbReference type="EMBL" id="CP006272">
    <property type="protein sequence ID" value="AGZ41212.1"/>
    <property type="molecule type" value="Genomic_DNA"/>
</dbReference>
<gene>
    <name evidence="5" type="ORF">AFR_14650</name>
</gene>
<feature type="domain" description="HTH araC/xylS-type" evidence="4">
    <location>
        <begin position="225"/>
        <end position="327"/>
    </location>
</feature>
<dbReference type="InterPro" id="IPR009057">
    <property type="entry name" value="Homeodomain-like_sf"/>
</dbReference>
<organism evidence="5 6">
    <name type="scientific">Actinoplanes friuliensis DSM 7358</name>
    <dbReference type="NCBI Taxonomy" id="1246995"/>
    <lineage>
        <taxon>Bacteria</taxon>
        <taxon>Bacillati</taxon>
        <taxon>Actinomycetota</taxon>
        <taxon>Actinomycetes</taxon>
        <taxon>Micromonosporales</taxon>
        <taxon>Micromonosporaceae</taxon>
        <taxon>Actinoplanes</taxon>
    </lineage>
</organism>
<dbReference type="InterPro" id="IPR018060">
    <property type="entry name" value="HTH_AraC"/>
</dbReference>
<dbReference type="OrthoDB" id="5464689at2"/>
<evidence type="ECO:0000313" key="6">
    <source>
        <dbReference type="Proteomes" id="UP000017746"/>
    </source>
</evidence>
<dbReference type="HOGENOM" id="CLU_047930_1_0_11"/>
<dbReference type="SMART" id="SM00342">
    <property type="entry name" value="HTH_ARAC"/>
    <property type="match status" value="1"/>
</dbReference>
<dbReference type="PANTHER" id="PTHR46796:SF12">
    <property type="entry name" value="HTH-TYPE DNA-BINDING TRANSCRIPTIONAL ACTIVATOR EUTR"/>
    <property type="match status" value="1"/>
</dbReference>
<dbReference type="AlphaFoldDB" id="U5VWP2"/>
<dbReference type="GO" id="GO:0043565">
    <property type="term" value="F:sequence-specific DNA binding"/>
    <property type="evidence" value="ECO:0007669"/>
    <property type="project" value="InterPro"/>
</dbReference>
<evidence type="ECO:0000256" key="1">
    <source>
        <dbReference type="ARBA" id="ARBA00023015"/>
    </source>
</evidence>
<dbReference type="Pfam" id="PF12833">
    <property type="entry name" value="HTH_18"/>
    <property type="match status" value="1"/>
</dbReference>
<dbReference type="KEGG" id="afs:AFR_14650"/>
<dbReference type="Gene3D" id="1.10.10.60">
    <property type="entry name" value="Homeodomain-like"/>
    <property type="match status" value="1"/>
</dbReference>
<evidence type="ECO:0000259" key="4">
    <source>
        <dbReference type="PROSITE" id="PS01124"/>
    </source>
</evidence>
<name>U5VWP2_9ACTN</name>
<dbReference type="STRING" id="1246995.AFR_14650"/>
<keyword evidence="1" id="KW-0805">Transcription regulation</keyword>
<dbReference type="PANTHER" id="PTHR46796">
    <property type="entry name" value="HTH-TYPE TRANSCRIPTIONAL ACTIVATOR RHAS-RELATED"/>
    <property type="match status" value="1"/>
</dbReference>
<dbReference type="Proteomes" id="UP000017746">
    <property type="component" value="Chromosome"/>
</dbReference>
<evidence type="ECO:0000256" key="2">
    <source>
        <dbReference type="ARBA" id="ARBA00023125"/>
    </source>
</evidence>
<protein>
    <submittedName>
        <fullName evidence="5">AraC family transcriptional regulator</fullName>
    </submittedName>
</protein>
<dbReference type="SUPFAM" id="SSF46689">
    <property type="entry name" value="Homeodomain-like"/>
    <property type="match status" value="2"/>
</dbReference>
<evidence type="ECO:0000313" key="5">
    <source>
        <dbReference type="EMBL" id="AGZ41212.1"/>
    </source>
</evidence>
<dbReference type="InterPro" id="IPR050204">
    <property type="entry name" value="AraC_XylS_family_regulators"/>
</dbReference>
<dbReference type="PATRIC" id="fig|1246995.3.peg.2975"/>
<keyword evidence="6" id="KW-1185">Reference proteome</keyword>
<dbReference type="GO" id="GO:0003700">
    <property type="term" value="F:DNA-binding transcription factor activity"/>
    <property type="evidence" value="ECO:0007669"/>
    <property type="project" value="InterPro"/>
</dbReference>
<dbReference type="PROSITE" id="PS01124">
    <property type="entry name" value="HTH_ARAC_FAMILY_2"/>
    <property type="match status" value="1"/>
</dbReference>